<dbReference type="PANTHER" id="PTHR11945:SF534">
    <property type="entry name" value="MYOCYTE-SPECIFIC ENHANCER FACTOR 2"/>
    <property type="match status" value="1"/>
</dbReference>
<accession>A0A218VWR9</accession>
<keyword evidence="5" id="KW-0539">Nucleus</keyword>
<evidence type="ECO:0000256" key="6">
    <source>
        <dbReference type="SAM" id="MobiDB-lite"/>
    </source>
</evidence>
<comment type="caution">
    <text evidence="8">The sequence shown here is derived from an EMBL/GenBank/DDBJ whole genome shotgun (WGS) entry which is preliminary data.</text>
</comment>
<evidence type="ECO:0000256" key="1">
    <source>
        <dbReference type="ARBA" id="ARBA00004123"/>
    </source>
</evidence>
<gene>
    <name evidence="8" type="ORF">CDL15_Pgr028563</name>
</gene>
<dbReference type="EMBL" id="MTKT01005739">
    <property type="protein sequence ID" value="OWM64846.1"/>
    <property type="molecule type" value="Genomic_DNA"/>
</dbReference>
<dbReference type="Gene3D" id="3.40.1810.10">
    <property type="entry name" value="Transcription factor, MADS-box"/>
    <property type="match status" value="1"/>
</dbReference>
<keyword evidence="4" id="KW-0804">Transcription</keyword>
<evidence type="ECO:0000259" key="7">
    <source>
        <dbReference type="PROSITE" id="PS50066"/>
    </source>
</evidence>
<dbReference type="GO" id="GO:0000981">
    <property type="term" value="F:DNA-binding transcription factor activity, RNA polymerase II-specific"/>
    <property type="evidence" value="ECO:0007669"/>
    <property type="project" value="TreeGrafter"/>
</dbReference>
<keyword evidence="2" id="KW-0805">Transcription regulation</keyword>
<dbReference type="GO" id="GO:0005634">
    <property type="term" value="C:nucleus"/>
    <property type="evidence" value="ECO:0007669"/>
    <property type="project" value="UniProtKB-SubCell"/>
</dbReference>
<dbReference type="Proteomes" id="UP000197138">
    <property type="component" value="Unassembled WGS sequence"/>
</dbReference>
<dbReference type="PROSITE" id="PS50066">
    <property type="entry name" value="MADS_BOX_2"/>
    <property type="match status" value="1"/>
</dbReference>
<evidence type="ECO:0000256" key="2">
    <source>
        <dbReference type="ARBA" id="ARBA00023015"/>
    </source>
</evidence>
<evidence type="ECO:0000313" key="8">
    <source>
        <dbReference type="EMBL" id="OWM64846.1"/>
    </source>
</evidence>
<dbReference type="GO" id="GO:0045893">
    <property type="term" value="P:positive regulation of DNA-templated transcription"/>
    <property type="evidence" value="ECO:0007669"/>
    <property type="project" value="UniProtKB-ARBA"/>
</dbReference>
<dbReference type="GO" id="GO:0000978">
    <property type="term" value="F:RNA polymerase II cis-regulatory region sequence-specific DNA binding"/>
    <property type="evidence" value="ECO:0007669"/>
    <property type="project" value="TreeGrafter"/>
</dbReference>
<feature type="compositionally biased region" description="Polar residues" evidence="6">
    <location>
        <begin position="178"/>
        <end position="191"/>
    </location>
</feature>
<proteinExistence type="predicted"/>
<evidence type="ECO:0000256" key="4">
    <source>
        <dbReference type="ARBA" id="ARBA00023163"/>
    </source>
</evidence>
<reference evidence="9" key="1">
    <citation type="journal article" date="2017" name="Plant J.">
        <title>The pomegranate (Punica granatum L.) genome and the genomics of punicalagin biosynthesis.</title>
        <authorList>
            <person name="Qin G."/>
            <person name="Xu C."/>
            <person name="Ming R."/>
            <person name="Tang H."/>
            <person name="Guyot R."/>
            <person name="Kramer E.M."/>
            <person name="Hu Y."/>
            <person name="Yi X."/>
            <person name="Qi Y."/>
            <person name="Xu X."/>
            <person name="Gao Z."/>
            <person name="Pan H."/>
            <person name="Jian J."/>
            <person name="Tian Y."/>
            <person name="Yue Z."/>
            <person name="Xu Y."/>
        </authorList>
    </citation>
    <scope>NUCLEOTIDE SEQUENCE [LARGE SCALE GENOMIC DNA]</scope>
    <source>
        <strain evidence="9">cv. Dabenzi</strain>
    </source>
</reference>
<dbReference type="InterPro" id="IPR036879">
    <property type="entry name" value="TF_MADSbox_sf"/>
</dbReference>
<sequence length="191" mass="21284">MADTSKAPLPRSTRGRQKIEIKKREKVEIRRVTFTKRRKGLFEKAAEMSILCGSKVAILTFSEGRKAFCFGNPDPDAVLEGYLNGRSLGEIEPSGAYIQALNESKQLYLEASMRLERERTKAKCAVQPGPPGFWWGSPMDDLCPEELEYYHNALERMMKTVTAKIEEGSNMEPGPASGLSSLDPQGNNLLV</sequence>
<evidence type="ECO:0000256" key="5">
    <source>
        <dbReference type="ARBA" id="ARBA00023242"/>
    </source>
</evidence>
<dbReference type="Pfam" id="PF00319">
    <property type="entry name" value="SRF-TF"/>
    <property type="match status" value="1"/>
</dbReference>
<dbReference type="PANTHER" id="PTHR11945">
    <property type="entry name" value="MADS BOX PROTEIN"/>
    <property type="match status" value="1"/>
</dbReference>
<dbReference type="SUPFAM" id="SSF55455">
    <property type="entry name" value="SRF-like"/>
    <property type="match status" value="1"/>
</dbReference>
<dbReference type="GO" id="GO:0046983">
    <property type="term" value="F:protein dimerization activity"/>
    <property type="evidence" value="ECO:0007669"/>
    <property type="project" value="InterPro"/>
</dbReference>
<name>A0A218VWR9_PUNGR</name>
<feature type="region of interest" description="Disordered" evidence="6">
    <location>
        <begin position="168"/>
        <end position="191"/>
    </location>
</feature>
<organism evidence="8 9">
    <name type="scientific">Punica granatum</name>
    <name type="common">Pomegranate</name>
    <dbReference type="NCBI Taxonomy" id="22663"/>
    <lineage>
        <taxon>Eukaryota</taxon>
        <taxon>Viridiplantae</taxon>
        <taxon>Streptophyta</taxon>
        <taxon>Embryophyta</taxon>
        <taxon>Tracheophyta</taxon>
        <taxon>Spermatophyta</taxon>
        <taxon>Magnoliopsida</taxon>
        <taxon>eudicotyledons</taxon>
        <taxon>Gunneridae</taxon>
        <taxon>Pentapetalae</taxon>
        <taxon>rosids</taxon>
        <taxon>malvids</taxon>
        <taxon>Myrtales</taxon>
        <taxon>Lythraceae</taxon>
        <taxon>Punica</taxon>
    </lineage>
</organism>
<dbReference type="AlphaFoldDB" id="A0A218VWR9"/>
<keyword evidence="3" id="KW-0238">DNA-binding</keyword>
<dbReference type="PRINTS" id="PR00404">
    <property type="entry name" value="MADSDOMAIN"/>
</dbReference>
<evidence type="ECO:0000256" key="3">
    <source>
        <dbReference type="ARBA" id="ARBA00023125"/>
    </source>
</evidence>
<evidence type="ECO:0000313" key="9">
    <source>
        <dbReference type="Proteomes" id="UP000197138"/>
    </source>
</evidence>
<dbReference type="SMART" id="SM00432">
    <property type="entry name" value="MADS"/>
    <property type="match status" value="1"/>
</dbReference>
<comment type="subcellular location">
    <subcellularLocation>
        <location evidence="1">Nucleus</location>
    </subcellularLocation>
</comment>
<dbReference type="InterPro" id="IPR002100">
    <property type="entry name" value="TF_MADSbox"/>
</dbReference>
<protein>
    <recommendedName>
        <fullName evidence="7">MADS-box domain-containing protein</fullName>
    </recommendedName>
</protein>
<feature type="domain" description="MADS-box" evidence="7">
    <location>
        <begin position="14"/>
        <end position="74"/>
    </location>
</feature>